<dbReference type="EMBL" id="UNRR01000008">
    <property type="protein sequence ID" value="SYZ77855.1"/>
    <property type="molecule type" value="Genomic_DNA"/>
</dbReference>
<gene>
    <name evidence="1" type="ORF">TART1_0625</name>
</gene>
<dbReference type="RefSeq" id="WP_086629125.1">
    <property type="nucleotide sequence ID" value="NZ_OY761017.1"/>
</dbReference>
<organism evidence="1 2">
    <name type="scientific">Trichococcus shcherbakoviae</name>
    <dbReference type="NCBI Taxonomy" id="2094020"/>
    <lineage>
        <taxon>Bacteria</taxon>
        <taxon>Bacillati</taxon>
        <taxon>Bacillota</taxon>
        <taxon>Bacilli</taxon>
        <taxon>Lactobacillales</taxon>
        <taxon>Carnobacteriaceae</taxon>
        <taxon>Trichococcus</taxon>
    </lineage>
</organism>
<dbReference type="GO" id="GO:0016740">
    <property type="term" value="F:transferase activity"/>
    <property type="evidence" value="ECO:0007669"/>
    <property type="project" value="UniProtKB-KW"/>
</dbReference>
<dbReference type="InterPro" id="IPR014942">
    <property type="entry name" value="AbiEii"/>
</dbReference>
<name>A0A383TCG6_9LACT</name>
<evidence type="ECO:0000313" key="1">
    <source>
        <dbReference type="EMBL" id="SYZ77855.1"/>
    </source>
</evidence>
<dbReference type="Proteomes" id="UP000262072">
    <property type="component" value="Unassembled WGS sequence"/>
</dbReference>
<proteinExistence type="predicted"/>
<keyword evidence="1" id="KW-0808">Transferase</keyword>
<dbReference type="Pfam" id="PF08843">
    <property type="entry name" value="AbiEii"/>
    <property type="match status" value="1"/>
</dbReference>
<dbReference type="AlphaFoldDB" id="A0A383TCG6"/>
<accession>A0A383TCG6</accession>
<protein>
    <submittedName>
        <fullName evidence="1">Nucleotidyl transferase abieii toxin type iv ta system</fullName>
    </submittedName>
</protein>
<dbReference type="OrthoDB" id="9808443at2"/>
<evidence type="ECO:0000313" key="2">
    <source>
        <dbReference type="Proteomes" id="UP000262072"/>
    </source>
</evidence>
<sequence>MITPIQVKQKIRNIQTKTGIPAQLLQRNFIMERFLFRLSQSAYKENFILKGGYLVGLFIGSDKRTTMDLDTTVTGFTLTTEKIKQVLSEIGQIATDDGITYDVLQVQDIREEDDYPGIRIALQGWVGGTMRVPFYLDLTTGDAITPEATTIKQDSLLNLESFSILSYPLETVLAEKLQTILNRSIANTRARDYYDVYALHLFERNRINMELLHEALLNTMKKRNTPNLLEDALAILKDIHDSPELERVWKSYEKKNSHYVDNLTFQDTLNAVDELVIALTQL</sequence>
<reference evidence="2" key="1">
    <citation type="submission" date="2018-05" db="EMBL/GenBank/DDBJ databases">
        <authorList>
            <person name="Strepis N."/>
        </authorList>
    </citation>
    <scope>NUCLEOTIDE SEQUENCE [LARGE SCALE GENOMIC DNA]</scope>
</reference>